<evidence type="ECO:0000313" key="4">
    <source>
        <dbReference type="EMBL" id="GEL94187.1"/>
    </source>
</evidence>
<comment type="caution">
    <text evidence="4">The sequence shown here is derived from an EMBL/GenBank/DDBJ whole genome shotgun (WGS) entry which is preliminary data.</text>
</comment>
<gene>
    <name evidence="4" type="ORF">CCO02nite_08450</name>
</gene>
<protein>
    <recommendedName>
        <fullName evidence="3">MobA-like NTP transferase domain-containing protein</fullName>
    </recommendedName>
</protein>
<dbReference type="AlphaFoldDB" id="A0A511J858"/>
<name>A0A511J858_9CELL</name>
<keyword evidence="5" id="KW-1185">Reference proteome</keyword>
<dbReference type="Proteomes" id="UP000321720">
    <property type="component" value="Unassembled WGS sequence"/>
</dbReference>
<dbReference type="Gene3D" id="3.90.550.10">
    <property type="entry name" value="Spore Coat Polysaccharide Biosynthesis Protein SpsA, Chain A"/>
    <property type="match status" value="1"/>
</dbReference>
<dbReference type="EMBL" id="BJWG01000002">
    <property type="protein sequence ID" value="GEL94187.1"/>
    <property type="molecule type" value="Genomic_DNA"/>
</dbReference>
<organism evidence="4 5">
    <name type="scientific">Cellulomonas composti</name>
    <dbReference type="NCBI Taxonomy" id="266130"/>
    <lineage>
        <taxon>Bacteria</taxon>
        <taxon>Bacillati</taxon>
        <taxon>Actinomycetota</taxon>
        <taxon>Actinomycetes</taxon>
        <taxon>Micrococcales</taxon>
        <taxon>Cellulomonadaceae</taxon>
        <taxon>Cellulomonas</taxon>
    </lineage>
</organism>
<dbReference type="PANTHER" id="PTHR19136:SF81">
    <property type="entry name" value="MOLYBDENUM COFACTOR GUANYLYLTRANSFERASE"/>
    <property type="match status" value="1"/>
</dbReference>
<evidence type="ECO:0000259" key="3">
    <source>
        <dbReference type="Pfam" id="PF12804"/>
    </source>
</evidence>
<dbReference type="InterPro" id="IPR025877">
    <property type="entry name" value="MobA-like_NTP_Trfase"/>
</dbReference>
<dbReference type="SUPFAM" id="SSF53448">
    <property type="entry name" value="Nucleotide-diphospho-sugar transferases"/>
    <property type="match status" value="1"/>
</dbReference>
<feature type="region of interest" description="Disordered" evidence="2">
    <location>
        <begin position="201"/>
        <end position="231"/>
    </location>
</feature>
<dbReference type="RefSeq" id="WP_246117334.1">
    <property type="nucleotide sequence ID" value="NZ_BJWG01000002.1"/>
</dbReference>
<dbReference type="GO" id="GO:0016779">
    <property type="term" value="F:nucleotidyltransferase activity"/>
    <property type="evidence" value="ECO:0007669"/>
    <property type="project" value="TreeGrafter"/>
</dbReference>
<dbReference type="Pfam" id="PF12804">
    <property type="entry name" value="NTP_transf_3"/>
    <property type="match status" value="1"/>
</dbReference>
<sequence>MGSFDAVVLAGGAGRRLGGVVKPEVEVAGRALVDHALGAVAGAERRVLVGPATLARPGVPTTLEDPPGGGPVAGIDAGLAFLTADAGTDGSPDASRDDVGVVVVLACDVPRAGAVVEALVEAAGRPGVDGARLVDAAGHPQHLVAAYRRGALAAALGRLASVRDVPVRALVVGLRLVDVADPGDVAADADTWPDVHRLDTELRADAGAGPGVARSDQPAPEAGRDDRGSTP</sequence>
<keyword evidence="1" id="KW-0808">Transferase</keyword>
<accession>A0A511J858</accession>
<evidence type="ECO:0000256" key="1">
    <source>
        <dbReference type="ARBA" id="ARBA00022679"/>
    </source>
</evidence>
<proteinExistence type="predicted"/>
<reference evidence="4 5" key="1">
    <citation type="submission" date="2019-07" db="EMBL/GenBank/DDBJ databases">
        <title>Whole genome shotgun sequence of Cellulomonas composti NBRC 100758.</title>
        <authorList>
            <person name="Hosoyama A."/>
            <person name="Uohara A."/>
            <person name="Ohji S."/>
            <person name="Ichikawa N."/>
        </authorList>
    </citation>
    <scope>NUCLEOTIDE SEQUENCE [LARGE SCALE GENOMIC DNA]</scope>
    <source>
        <strain evidence="4 5">NBRC 100758</strain>
    </source>
</reference>
<feature type="compositionally biased region" description="Basic and acidic residues" evidence="2">
    <location>
        <begin position="222"/>
        <end position="231"/>
    </location>
</feature>
<feature type="domain" description="MobA-like NTP transferase" evidence="3">
    <location>
        <begin position="6"/>
        <end position="159"/>
    </location>
</feature>
<dbReference type="InterPro" id="IPR029044">
    <property type="entry name" value="Nucleotide-diphossugar_trans"/>
</dbReference>
<evidence type="ECO:0000313" key="5">
    <source>
        <dbReference type="Proteomes" id="UP000321720"/>
    </source>
</evidence>
<dbReference type="PANTHER" id="PTHR19136">
    <property type="entry name" value="MOLYBDENUM COFACTOR GUANYLYLTRANSFERASE"/>
    <property type="match status" value="1"/>
</dbReference>
<evidence type="ECO:0000256" key="2">
    <source>
        <dbReference type="SAM" id="MobiDB-lite"/>
    </source>
</evidence>